<reference evidence="1 2" key="1">
    <citation type="journal article" date="2023" name="Antonie Van Leeuwenhoek">
        <title>Mesoterricola silvestris gen. nov., sp. nov., Mesoterricola sediminis sp. nov., Geothrix oryzae sp. nov., Geothrix edaphica sp. nov., Geothrix rubra sp. nov., and Geothrix limicola sp. nov., six novel members of Acidobacteriota isolated from soils.</title>
        <authorList>
            <person name="Itoh H."/>
            <person name="Sugisawa Y."/>
            <person name="Mise K."/>
            <person name="Xu Z."/>
            <person name="Kuniyasu M."/>
            <person name="Ushijima N."/>
            <person name="Kawano K."/>
            <person name="Kobayashi E."/>
            <person name="Shiratori Y."/>
            <person name="Masuda Y."/>
            <person name="Senoo K."/>
        </authorList>
    </citation>
    <scope>NUCLEOTIDE SEQUENCE [LARGE SCALE GENOMIC DNA]</scope>
    <source>
        <strain evidence="1 2">Red803</strain>
    </source>
</reference>
<evidence type="ECO:0008006" key="3">
    <source>
        <dbReference type="Google" id="ProtNLM"/>
    </source>
</evidence>
<dbReference type="EMBL" id="BSDD01000005">
    <property type="protein sequence ID" value="GLH71087.1"/>
    <property type="molecule type" value="Genomic_DNA"/>
</dbReference>
<evidence type="ECO:0000313" key="1">
    <source>
        <dbReference type="EMBL" id="GLH71087.1"/>
    </source>
</evidence>
<dbReference type="RefSeq" id="WP_285726979.1">
    <property type="nucleotide sequence ID" value="NZ_BSDD01000005.1"/>
</dbReference>
<dbReference type="Proteomes" id="UP001165089">
    <property type="component" value="Unassembled WGS sequence"/>
</dbReference>
<name>A0ABQ5Q8Z2_9BACT</name>
<sequence length="148" mass="16048">MPESLELKLEVSRGQRLVALVSLWAFLGLAFAAAWEDWHRGRWGGDSALMMALRLLQAVVIWQGALRLDAKVLVVQGGILTVTTQFRKPFGLGRLDVPIREAALEWIGPTLVIQTGRHGGQLRLGRAPAARSVADWLVARGAPPPVGG</sequence>
<protein>
    <recommendedName>
        <fullName evidence="3">PH domain-containing protein</fullName>
    </recommendedName>
</protein>
<keyword evidence="2" id="KW-1185">Reference proteome</keyword>
<accession>A0ABQ5Q8Z2</accession>
<comment type="caution">
    <text evidence="1">The sequence shown here is derived from an EMBL/GenBank/DDBJ whole genome shotgun (WGS) entry which is preliminary data.</text>
</comment>
<evidence type="ECO:0000313" key="2">
    <source>
        <dbReference type="Proteomes" id="UP001165089"/>
    </source>
</evidence>
<organism evidence="1 2">
    <name type="scientific">Geothrix rubra</name>
    <dbReference type="NCBI Taxonomy" id="2927977"/>
    <lineage>
        <taxon>Bacteria</taxon>
        <taxon>Pseudomonadati</taxon>
        <taxon>Acidobacteriota</taxon>
        <taxon>Holophagae</taxon>
        <taxon>Holophagales</taxon>
        <taxon>Holophagaceae</taxon>
        <taxon>Geothrix</taxon>
    </lineage>
</organism>
<proteinExistence type="predicted"/>
<gene>
    <name evidence="1" type="ORF">GETHPA_26200</name>
</gene>